<dbReference type="EMBL" id="JBHLYQ010000114">
    <property type="protein sequence ID" value="MFC0082554.1"/>
    <property type="molecule type" value="Genomic_DNA"/>
</dbReference>
<evidence type="ECO:0000313" key="7">
    <source>
        <dbReference type="EMBL" id="MFC0082554.1"/>
    </source>
</evidence>
<keyword evidence="2" id="KW-0963">Cytoplasm</keyword>
<keyword evidence="8" id="KW-1185">Reference proteome</keyword>
<dbReference type="GO" id="GO:0005840">
    <property type="term" value="C:ribosome"/>
    <property type="evidence" value="ECO:0007669"/>
    <property type="project" value="UniProtKB-KW"/>
</dbReference>
<dbReference type="InterPro" id="IPR050680">
    <property type="entry name" value="YpeA/RimI_acetyltransf"/>
</dbReference>
<dbReference type="Proteomes" id="UP001589788">
    <property type="component" value="Unassembled WGS sequence"/>
</dbReference>
<dbReference type="GO" id="GO:0008999">
    <property type="term" value="F:protein-N-terminal-alanine acetyltransferase activity"/>
    <property type="evidence" value="ECO:0007669"/>
    <property type="project" value="UniProtKB-EC"/>
</dbReference>
<dbReference type="InterPro" id="IPR016181">
    <property type="entry name" value="Acyl_CoA_acyltransferase"/>
</dbReference>
<dbReference type="PROSITE" id="PS51186">
    <property type="entry name" value="GNAT"/>
    <property type="match status" value="1"/>
</dbReference>
<dbReference type="Gene3D" id="3.40.630.30">
    <property type="match status" value="1"/>
</dbReference>
<dbReference type="NCBIfam" id="TIGR01575">
    <property type="entry name" value="rimI"/>
    <property type="match status" value="1"/>
</dbReference>
<dbReference type="SUPFAM" id="SSF55729">
    <property type="entry name" value="Acyl-CoA N-acyltransferases (Nat)"/>
    <property type="match status" value="1"/>
</dbReference>
<protein>
    <submittedName>
        <fullName evidence="7">Ribosomal protein S18-alanine N-acetyltransferase</fullName>
        <ecNumber evidence="7">2.3.1.266</ecNumber>
    </submittedName>
</protein>
<dbReference type="PANTHER" id="PTHR43420">
    <property type="entry name" value="ACETYLTRANSFERASE"/>
    <property type="match status" value="1"/>
</dbReference>
<keyword evidence="4 7" id="KW-0012">Acyltransferase</keyword>
<evidence type="ECO:0000256" key="5">
    <source>
        <dbReference type="SAM" id="MobiDB-lite"/>
    </source>
</evidence>
<feature type="compositionally biased region" description="Gly residues" evidence="5">
    <location>
        <begin position="1"/>
        <end position="12"/>
    </location>
</feature>
<gene>
    <name evidence="7" type="primary">rimI</name>
    <name evidence="7" type="ORF">ACFFRE_10470</name>
</gene>
<feature type="domain" description="N-acetyltransferase" evidence="6">
    <location>
        <begin position="35"/>
        <end position="180"/>
    </location>
</feature>
<reference evidence="7 8" key="1">
    <citation type="submission" date="2024-09" db="EMBL/GenBank/DDBJ databases">
        <authorList>
            <person name="Sun Q."/>
            <person name="Mori K."/>
        </authorList>
    </citation>
    <scope>NUCLEOTIDE SEQUENCE [LARGE SCALE GENOMIC DNA]</scope>
    <source>
        <strain evidence="7 8">JCM 15389</strain>
    </source>
</reference>
<keyword evidence="7" id="KW-0689">Ribosomal protein</keyword>
<dbReference type="InterPro" id="IPR000182">
    <property type="entry name" value="GNAT_dom"/>
</dbReference>
<dbReference type="RefSeq" id="WP_377790156.1">
    <property type="nucleotide sequence ID" value="NZ_JBHLYQ010000114.1"/>
</dbReference>
<sequence length="206" mass="21969">GARGGRPAGPGGPAVLSVERPEPGVAGPTVGGRAVAVVAMTRRHLPQVLRIEEACFPRPWTPGLFLSELAQRHSRRYRVALAGRRVVGYLGLMVVVDEGHVTTVAVDPGAWGRGVATALLLDAAGAAPALGVRHLTLEVRVGNDRAQALYRRFGFAPVGLRRNYYPETNEDALVMWARDVDTPEYRARLAAIAAELAARGEGPADR</sequence>
<keyword evidence="3 7" id="KW-0808">Transferase</keyword>
<evidence type="ECO:0000313" key="8">
    <source>
        <dbReference type="Proteomes" id="UP001589788"/>
    </source>
</evidence>
<dbReference type="InterPro" id="IPR006464">
    <property type="entry name" value="AcTrfase_RimI/Ard1"/>
</dbReference>
<organism evidence="7 8">
    <name type="scientific">Aciditerrimonas ferrireducens</name>
    <dbReference type="NCBI Taxonomy" id="667306"/>
    <lineage>
        <taxon>Bacteria</taxon>
        <taxon>Bacillati</taxon>
        <taxon>Actinomycetota</taxon>
        <taxon>Acidimicrobiia</taxon>
        <taxon>Acidimicrobiales</taxon>
        <taxon>Acidimicrobiaceae</taxon>
        <taxon>Aciditerrimonas</taxon>
    </lineage>
</organism>
<dbReference type="Pfam" id="PF00583">
    <property type="entry name" value="Acetyltransf_1"/>
    <property type="match status" value="1"/>
</dbReference>
<evidence type="ECO:0000256" key="3">
    <source>
        <dbReference type="ARBA" id="ARBA00022679"/>
    </source>
</evidence>
<accession>A0ABV6C4F2</accession>
<comment type="similarity">
    <text evidence="1">Belongs to the acetyltransferase family. RimI subfamily.</text>
</comment>
<dbReference type="PANTHER" id="PTHR43420:SF44">
    <property type="entry name" value="ACETYLTRANSFERASE YPEA"/>
    <property type="match status" value="1"/>
</dbReference>
<evidence type="ECO:0000259" key="6">
    <source>
        <dbReference type="PROSITE" id="PS51186"/>
    </source>
</evidence>
<feature type="non-terminal residue" evidence="7">
    <location>
        <position position="1"/>
    </location>
</feature>
<feature type="region of interest" description="Disordered" evidence="5">
    <location>
        <begin position="1"/>
        <end position="27"/>
    </location>
</feature>
<dbReference type="EC" id="2.3.1.266" evidence="7"/>
<proteinExistence type="inferred from homology"/>
<evidence type="ECO:0000256" key="1">
    <source>
        <dbReference type="ARBA" id="ARBA00005395"/>
    </source>
</evidence>
<evidence type="ECO:0000256" key="2">
    <source>
        <dbReference type="ARBA" id="ARBA00022490"/>
    </source>
</evidence>
<evidence type="ECO:0000256" key="4">
    <source>
        <dbReference type="ARBA" id="ARBA00023315"/>
    </source>
</evidence>
<comment type="caution">
    <text evidence="7">The sequence shown here is derived from an EMBL/GenBank/DDBJ whole genome shotgun (WGS) entry which is preliminary data.</text>
</comment>
<keyword evidence="7" id="KW-0687">Ribonucleoprotein</keyword>
<name>A0ABV6C4F2_9ACTN</name>